<evidence type="ECO:0000259" key="2">
    <source>
        <dbReference type="Pfam" id="PF00534"/>
    </source>
</evidence>
<dbReference type="SUPFAM" id="SSF53756">
    <property type="entry name" value="UDP-Glycosyltransferase/glycogen phosphorylase"/>
    <property type="match status" value="1"/>
</dbReference>
<dbReference type="Proteomes" id="UP000008366">
    <property type="component" value="Unassembled WGS sequence"/>
</dbReference>
<dbReference type="RefSeq" id="WP_006594717.1">
    <property type="nucleotide sequence ID" value="NZ_BAHD01000109.1"/>
</dbReference>
<dbReference type="EMBL" id="BAHD01000109">
    <property type="protein sequence ID" value="GAB98185.1"/>
    <property type="molecule type" value="Genomic_DNA"/>
</dbReference>
<gene>
    <name evidence="3" type="ORF">KILIM_109_00090</name>
</gene>
<dbReference type="AlphaFoldDB" id="K6WFX0"/>
<dbReference type="STRING" id="1184609.KILIM_109_00090"/>
<evidence type="ECO:0000313" key="3">
    <source>
        <dbReference type="EMBL" id="GAB98185.1"/>
    </source>
</evidence>
<accession>K6WFX0</accession>
<dbReference type="PANTHER" id="PTHR12526:SF636">
    <property type="entry name" value="BLL3647 PROTEIN"/>
    <property type="match status" value="1"/>
</dbReference>
<keyword evidence="4" id="KW-1185">Reference proteome</keyword>
<dbReference type="GO" id="GO:0016757">
    <property type="term" value="F:glycosyltransferase activity"/>
    <property type="evidence" value="ECO:0007669"/>
    <property type="project" value="InterPro"/>
</dbReference>
<dbReference type="Pfam" id="PF00534">
    <property type="entry name" value="Glycos_transf_1"/>
    <property type="match status" value="1"/>
</dbReference>
<proteinExistence type="predicted"/>
<evidence type="ECO:0000313" key="4">
    <source>
        <dbReference type="Proteomes" id="UP000008366"/>
    </source>
</evidence>
<dbReference type="PANTHER" id="PTHR12526">
    <property type="entry name" value="GLYCOSYLTRANSFERASE"/>
    <property type="match status" value="1"/>
</dbReference>
<organism evidence="3 4">
    <name type="scientific">Kineosphaera limosa NBRC 100340</name>
    <dbReference type="NCBI Taxonomy" id="1184609"/>
    <lineage>
        <taxon>Bacteria</taxon>
        <taxon>Bacillati</taxon>
        <taxon>Actinomycetota</taxon>
        <taxon>Actinomycetes</taxon>
        <taxon>Micrococcales</taxon>
        <taxon>Dermatophilaceae</taxon>
        <taxon>Kineosphaera</taxon>
    </lineage>
</organism>
<comment type="caution">
    <text evidence="3">The sequence shown here is derived from an EMBL/GenBank/DDBJ whole genome shotgun (WGS) entry which is preliminary data.</text>
</comment>
<sequence>MSDLRAPVDVTVMTSGHDVADARLHREVAALLARGLRVEVFGLGHAADAPPGAIVRTWPRQGALGRARLAARMAARANGRIVMTLDPDSALAANAAVLTSGRSLVVDVHEDFAALLADRPWARSLAGLAGVGAQGLVKAFLLVASRAALTVVADEHVPPLKARRRFVLPNEPVAAMLPDPTPPGPTPRALYIGDVRATRGLFAMLEALRLAPDWHLDVVGPVAPADTDRLREVLTADPSLAERVHMYDRRPPTQAWQQARGAWCGLLLLADTPAFAEALPSKLGEYLACGLPVITTDLRRQAEVVRACGAGEVVPAGDDEQVGAAVAEVLRSWSAEGRESRDAKAQAAVQYAAHQQRGSSVYEDFADTVAALL</sequence>
<dbReference type="Gene3D" id="3.40.50.2000">
    <property type="entry name" value="Glycogen Phosphorylase B"/>
    <property type="match status" value="1"/>
</dbReference>
<dbReference type="eggNOG" id="COG0438">
    <property type="taxonomic scope" value="Bacteria"/>
</dbReference>
<keyword evidence="1 3" id="KW-0808">Transferase</keyword>
<feature type="domain" description="Glycosyl transferase family 1" evidence="2">
    <location>
        <begin position="184"/>
        <end position="338"/>
    </location>
</feature>
<reference evidence="3 4" key="1">
    <citation type="submission" date="2012-08" db="EMBL/GenBank/DDBJ databases">
        <title>Whole genome shotgun sequence of Kineosphaera limosa NBRC 100340.</title>
        <authorList>
            <person name="Yoshida I."/>
            <person name="Isaki S."/>
            <person name="Hosoyama A."/>
            <person name="Tsuchikane K."/>
            <person name="Katsumata H."/>
            <person name="Ando Y."/>
            <person name="Ohji S."/>
            <person name="Hamada M."/>
            <person name="Tamura T."/>
            <person name="Yamazoe A."/>
            <person name="Yamazaki S."/>
            <person name="Fujita N."/>
        </authorList>
    </citation>
    <scope>NUCLEOTIDE SEQUENCE [LARGE SCALE GENOMIC DNA]</scope>
    <source>
        <strain evidence="3 4">NBRC 100340</strain>
    </source>
</reference>
<evidence type="ECO:0000256" key="1">
    <source>
        <dbReference type="ARBA" id="ARBA00022679"/>
    </source>
</evidence>
<name>K6WFX0_9MICO</name>
<dbReference type="InterPro" id="IPR001296">
    <property type="entry name" value="Glyco_trans_1"/>
</dbReference>
<protein>
    <submittedName>
        <fullName evidence="3">Putative glycosyltransferase</fullName>
    </submittedName>
</protein>